<keyword evidence="3" id="KW-1185">Reference proteome</keyword>
<accession>A0A7I7PDU0</accession>
<dbReference type="EMBL" id="AP022583">
    <property type="protein sequence ID" value="BBY06732.1"/>
    <property type="molecule type" value="Genomic_DNA"/>
</dbReference>
<dbReference type="OrthoDB" id="9797595at2"/>
<dbReference type="AlphaFoldDB" id="A0A7I7PDU0"/>
<evidence type="ECO:0000313" key="1">
    <source>
        <dbReference type="EMBL" id="BBY06732.1"/>
    </source>
</evidence>
<reference evidence="1 4" key="2">
    <citation type="journal article" date="2019" name="Emerg. Microbes Infect.">
        <title>Comprehensive subspecies identification of 175 nontuberculous mycobacteria species based on 7547 genomic profiles.</title>
        <authorList>
            <person name="Matsumoto Y."/>
            <person name="Kinjo T."/>
            <person name="Motooka D."/>
            <person name="Nabeya D."/>
            <person name="Jung N."/>
            <person name="Uechi K."/>
            <person name="Horii T."/>
            <person name="Iida T."/>
            <person name="Fujita J."/>
            <person name="Nakamura S."/>
        </authorList>
    </citation>
    <scope>NUCLEOTIDE SEQUENCE [LARGE SCALE GENOMIC DNA]</scope>
    <source>
        <strain evidence="1 4">JCM 16367</strain>
    </source>
</reference>
<dbReference type="Proteomes" id="UP000466894">
    <property type="component" value="Chromosome"/>
</dbReference>
<reference evidence="1" key="3">
    <citation type="submission" date="2020-02" db="EMBL/GenBank/DDBJ databases">
        <authorList>
            <person name="Matsumoto Y."/>
            <person name="Motooka D."/>
            <person name="Nakamura S."/>
        </authorList>
    </citation>
    <scope>NUCLEOTIDE SEQUENCE</scope>
    <source>
        <strain evidence="1">JCM 16367</strain>
    </source>
</reference>
<dbReference type="Proteomes" id="UP000192374">
    <property type="component" value="Unassembled WGS sequence"/>
</dbReference>
<protein>
    <recommendedName>
        <fullName evidence="5">Cyclase</fullName>
    </recommendedName>
</protein>
<organism evidence="1 4">
    <name type="scientific">Mycobacterium noviomagense</name>
    <dbReference type="NCBI Taxonomy" id="459858"/>
    <lineage>
        <taxon>Bacteria</taxon>
        <taxon>Bacillati</taxon>
        <taxon>Actinomycetota</taxon>
        <taxon>Actinomycetes</taxon>
        <taxon>Mycobacteriales</taxon>
        <taxon>Mycobacteriaceae</taxon>
        <taxon>Mycobacterium</taxon>
    </lineage>
</organism>
<dbReference type="RefSeq" id="WP_139797995.1">
    <property type="nucleotide sequence ID" value="NZ_AP022583.1"/>
</dbReference>
<gene>
    <name evidence="2" type="ORF">BST37_19475</name>
    <name evidence="1" type="ORF">MNVI_20500</name>
</gene>
<dbReference type="EMBL" id="MVIC01000051">
    <property type="protein sequence ID" value="ORB11424.1"/>
    <property type="molecule type" value="Genomic_DNA"/>
</dbReference>
<dbReference type="InterPro" id="IPR023393">
    <property type="entry name" value="START-like_dom_sf"/>
</dbReference>
<dbReference type="KEGG" id="mnv:MNVI_20500"/>
<name>A0A7I7PDU0_9MYCO</name>
<dbReference type="Gene3D" id="3.30.530.20">
    <property type="match status" value="1"/>
</dbReference>
<evidence type="ECO:0008006" key="5">
    <source>
        <dbReference type="Google" id="ProtNLM"/>
    </source>
</evidence>
<dbReference type="InterPro" id="IPR010419">
    <property type="entry name" value="CO_DH_gsu"/>
</dbReference>
<dbReference type="SUPFAM" id="SSF55961">
    <property type="entry name" value="Bet v1-like"/>
    <property type="match status" value="1"/>
</dbReference>
<evidence type="ECO:0000313" key="4">
    <source>
        <dbReference type="Proteomes" id="UP000466894"/>
    </source>
</evidence>
<dbReference type="Pfam" id="PF06240">
    <property type="entry name" value="COXG"/>
    <property type="match status" value="1"/>
</dbReference>
<evidence type="ECO:0000313" key="3">
    <source>
        <dbReference type="Proteomes" id="UP000192374"/>
    </source>
</evidence>
<reference evidence="2 3" key="1">
    <citation type="submission" date="2017-02" db="EMBL/GenBank/DDBJ databases">
        <title>The new phylogeny of genus Mycobacterium.</title>
        <authorList>
            <person name="Tortoli E."/>
            <person name="Trovato A."/>
            <person name="Cirillo D.M."/>
        </authorList>
    </citation>
    <scope>NUCLEOTIDE SEQUENCE [LARGE SCALE GENOMIC DNA]</scope>
    <source>
        <strain evidence="2 3">DSM 45145</strain>
    </source>
</reference>
<evidence type="ECO:0000313" key="2">
    <source>
        <dbReference type="EMBL" id="ORB11424.1"/>
    </source>
</evidence>
<sequence>MGYFDAALDTAKEQLRHAVVTVVDRLGHREQSQSLTISCPRDAVQRFFRDPEQLSQVLDGVADVVKAGADDRLRVVIRKGPLDGISWECLMVAEERRLRFVDSGRHDGIASEIVLDFREAQGGRGTEVTLRVKSPAPGLLSGAMAYKLLYRARALLQTGEIPTI</sequence>
<proteinExistence type="predicted"/>